<evidence type="ECO:0000259" key="5">
    <source>
        <dbReference type="PROSITE" id="PS51387"/>
    </source>
</evidence>
<evidence type="ECO:0000256" key="1">
    <source>
        <dbReference type="ARBA" id="ARBA00001974"/>
    </source>
</evidence>
<keyword evidence="4" id="KW-0560">Oxidoreductase</keyword>
<dbReference type="eggNOG" id="COG0277">
    <property type="taxonomic scope" value="Bacteria"/>
</dbReference>
<dbReference type="SUPFAM" id="SSF56176">
    <property type="entry name" value="FAD-binding/transporter-associated domain-like"/>
    <property type="match status" value="1"/>
</dbReference>
<dbReference type="InterPro" id="IPR016171">
    <property type="entry name" value="Vanillyl_alc_oxidase_C-sub2"/>
</dbReference>
<evidence type="ECO:0000256" key="3">
    <source>
        <dbReference type="ARBA" id="ARBA00022827"/>
    </source>
</evidence>
<dbReference type="OrthoDB" id="9767256at2"/>
<dbReference type="PATRIC" id="fig|86416.3.peg.3662"/>
<dbReference type="Pfam" id="PF02913">
    <property type="entry name" value="FAD-oxidase_C"/>
    <property type="match status" value="1"/>
</dbReference>
<keyword evidence="2" id="KW-0285">Flavoprotein</keyword>
<protein>
    <submittedName>
        <fullName evidence="6">FAD/FMN-dependent dehydrogenase</fullName>
    </submittedName>
</protein>
<dbReference type="InterPro" id="IPR016166">
    <property type="entry name" value="FAD-bd_PCMH"/>
</dbReference>
<dbReference type="PANTHER" id="PTHR42934:SF2">
    <property type="entry name" value="GLYCOLATE OXIDASE SUBUNIT GLCD"/>
    <property type="match status" value="1"/>
</dbReference>
<dbReference type="InterPro" id="IPR051914">
    <property type="entry name" value="FAD-linked_OxidoTrans_Type4"/>
</dbReference>
<accession>R4KFQ9</accession>
<dbReference type="Gene3D" id="3.30.465.10">
    <property type="match status" value="1"/>
</dbReference>
<dbReference type="Pfam" id="PF01565">
    <property type="entry name" value="FAD_binding_4"/>
    <property type="match status" value="1"/>
</dbReference>
<dbReference type="PROSITE" id="PS51387">
    <property type="entry name" value="FAD_PCMH"/>
    <property type="match status" value="1"/>
</dbReference>
<dbReference type="InterPro" id="IPR016169">
    <property type="entry name" value="FAD-bd_PCMH_sub2"/>
</dbReference>
<name>R4KFQ9_CLOPA</name>
<keyword evidence="7" id="KW-1185">Reference proteome</keyword>
<keyword evidence="3" id="KW-0274">FAD</keyword>
<evidence type="ECO:0000313" key="7">
    <source>
        <dbReference type="Proteomes" id="UP000013523"/>
    </source>
</evidence>
<dbReference type="KEGG" id="cpas:Clopa_3664"/>
<proteinExistence type="predicted"/>
<comment type="cofactor">
    <cofactor evidence="1">
        <name>FAD</name>
        <dbReference type="ChEBI" id="CHEBI:57692"/>
    </cofactor>
</comment>
<evidence type="ECO:0000313" key="6">
    <source>
        <dbReference type="EMBL" id="AGK98445.1"/>
    </source>
</evidence>
<dbReference type="Gene3D" id="1.10.45.10">
    <property type="entry name" value="Vanillyl-alcohol Oxidase, Chain A, domain 4"/>
    <property type="match status" value="1"/>
</dbReference>
<organism evidence="6 7">
    <name type="scientific">Clostridium pasteurianum BC1</name>
    <dbReference type="NCBI Taxonomy" id="86416"/>
    <lineage>
        <taxon>Bacteria</taxon>
        <taxon>Bacillati</taxon>
        <taxon>Bacillota</taxon>
        <taxon>Clostridia</taxon>
        <taxon>Eubacteriales</taxon>
        <taxon>Clostridiaceae</taxon>
        <taxon>Clostridium</taxon>
    </lineage>
</organism>
<dbReference type="SUPFAM" id="SSF55103">
    <property type="entry name" value="FAD-linked oxidases, C-terminal domain"/>
    <property type="match status" value="1"/>
</dbReference>
<dbReference type="GO" id="GO:0071949">
    <property type="term" value="F:FAD binding"/>
    <property type="evidence" value="ECO:0007669"/>
    <property type="project" value="InterPro"/>
</dbReference>
<sequence length="458" mass="50521">MNYNDLFHIIDDKNRIKLGKDIEDKYLSDALNRNKGEADVLVFPINTDEVSSIMKFAYENNIAVTPRGAGTGLVGATIPTKGGIILDVSLMKNILELDENTLTVTVEPGILLTELQKFVEEKGLFYPPDPGEKNASIGGNISTNAGGMRAVKYGVTRDYVMGLEVVLADGSILNLGGKIIKNSSGLDIKDLIIGSEGTLGIITKAILKLIPKPQKSVSALIPFNSLEEGIDTVIKIIKKNANPTAIEFMEKDVIENAENFLKLKFPCNYGQAYLLLTFDGDETFEIESNYNKVKEVALENNALDFILLDKKEDIERTWKIRGALVTAVEAVSEQEPIDIVVPIDKSADFINYTKVAEKEFGIKISSFGHAGDGNVHLCVIRNGMEESQWNEKSKLLLQALYRKGKELNGLPSGEHGIGLNKRSYFIDVTDEINVEYMMRIKKAFDDKGILNAGKSYSE</sequence>
<dbReference type="STRING" id="86416.Clopa_3664"/>
<dbReference type="InterPro" id="IPR004113">
    <property type="entry name" value="FAD-bd_oxidored_4_C"/>
</dbReference>
<dbReference type="PANTHER" id="PTHR42934">
    <property type="entry name" value="GLYCOLATE OXIDASE SUBUNIT GLCD"/>
    <property type="match status" value="1"/>
</dbReference>
<dbReference type="Proteomes" id="UP000013523">
    <property type="component" value="Chromosome"/>
</dbReference>
<dbReference type="EMBL" id="CP003261">
    <property type="protein sequence ID" value="AGK98445.1"/>
    <property type="molecule type" value="Genomic_DNA"/>
</dbReference>
<dbReference type="InterPro" id="IPR006094">
    <property type="entry name" value="Oxid_FAD_bind_N"/>
</dbReference>
<reference evidence="6 7" key="1">
    <citation type="submission" date="2012-01" db="EMBL/GenBank/DDBJ databases">
        <title>Complete sequence of chromosome of Clostridium pasteurianum BC1.</title>
        <authorList>
            <consortium name="US DOE Joint Genome Institute"/>
            <person name="Lucas S."/>
            <person name="Han J."/>
            <person name="Lapidus A."/>
            <person name="Cheng J.-F."/>
            <person name="Goodwin L."/>
            <person name="Pitluck S."/>
            <person name="Peters L."/>
            <person name="Mikhailova N."/>
            <person name="Teshima H."/>
            <person name="Detter J.C."/>
            <person name="Han C."/>
            <person name="Tapia R."/>
            <person name="Land M."/>
            <person name="Hauser L."/>
            <person name="Kyrpides N."/>
            <person name="Ivanova N."/>
            <person name="Pagani I."/>
            <person name="Dunn J."/>
            <person name="Taghavi S."/>
            <person name="Francis A."/>
            <person name="van der Lelie D."/>
            <person name="Woyke T."/>
        </authorList>
    </citation>
    <scope>NUCLEOTIDE SEQUENCE [LARGE SCALE GENOMIC DNA]</scope>
    <source>
        <strain evidence="6 7">BC1</strain>
    </source>
</reference>
<dbReference type="AlphaFoldDB" id="R4KFQ9"/>
<gene>
    <name evidence="6" type="ORF">Clopa_3664</name>
</gene>
<evidence type="ECO:0000256" key="2">
    <source>
        <dbReference type="ARBA" id="ARBA00022630"/>
    </source>
</evidence>
<evidence type="ECO:0000256" key="4">
    <source>
        <dbReference type="ARBA" id="ARBA00023002"/>
    </source>
</evidence>
<dbReference type="InterPro" id="IPR016164">
    <property type="entry name" value="FAD-linked_Oxase-like_C"/>
</dbReference>
<dbReference type="RefSeq" id="WP_015616728.1">
    <property type="nucleotide sequence ID" value="NC_021182.1"/>
</dbReference>
<dbReference type="HOGENOM" id="CLU_017779_9_2_9"/>
<dbReference type="InterPro" id="IPR036318">
    <property type="entry name" value="FAD-bd_PCMH-like_sf"/>
</dbReference>
<dbReference type="FunFam" id="1.10.45.10:FF:000001">
    <property type="entry name" value="D-lactate dehydrogenase mitochondrial"/>
    <property type="match status" value="1"/>
</dbReference>
<dbReference type="GO" id="GO:0016491">
    <property type="term" value="F:oxidoreductase activity"/>
    <property type="evidence" value="ECO:0007669"/>
    <property type="project" value="UniProtKB-KW"/>
</dbReference>
<feature type="domain" description="FAD-binding PCMH-type" evidence="5">
    <location>
        <begin position="34"/>
        <end position="212"/>
    </location>
</feature>
<dbReference type="Gene3D" id="3.30.70.2740">
    <property type="match status" value="1"/>
</dbReference>